<evidence type="ECO:0000313" key="2">
    <source>
        <dbReference type="Proteomes" id="UP001456344"/>
    </source>
</evidence>
<proteinExistence type="predicted"/>
<sequence>MVEMIPEIHGLPMTRSCPFDPPDELSELREQAPLSRLIFPDGHRGWLVTNHALARTVLADPRFSNRNEFRHWPVERARTQTRHVPTLPGMFSRLDPPEYTRYRRLLAGQFTVRRMATLEPRITEIADACVDEMLRVGPPADLQRDFAVPIPSQMICELIGVPLEDREAFLERTNVLVDMKSTSTGSGHAWAYIHDYVRKLVAAKRADPGEDLLSGLTESDLTDEELTGAGVTLIVAGLESTANMIALGIHALLQNPDQLALLLDDMTLLENAIEELVRYQTIIHIGPFRGALEDVELEGVQVKRGEVVLVSLPAANRDPLRFDDPDRLDLRRTTTGHVGFGHGIHQCIGQQLARAELRIGYSVLLRRLPGLRVTLPPEEIAMRHDMGVYGVKSLPVEWDA</sequence>
<reference evidence="1" key="1">
    <citation type="submission" date="2023-10" db="EMBL/GenBank/DDBJ databases">
        <title>Whole genome sequencing of actinobacterial strain Amycolatopsis sp. (BCA-696) identifies the underlying plant growth-promoting genes.</title>
        <authorList>
            <person name="Gandham P."/>
            <person name="Vadla N."/>
            <person name="Saji A."/>
            <person name="Srinivas V."/>
            <person name="Ruperao P."/>
            <person name="Selvanayagam S."/>
            <person name="Saxena R.K."/>
            <person name="Rathore A."/>
            <person name="Gopalakrishnan S."/>
            <person name="Thakur V."/>
        </authorList>
    </citation>
    <scope>NUCLEOTIDE SEQUENCE</scope>
    <source>
        <strain evidence="1">BCA-696</strain>
    </source>
</reference>
<dbReference type="EMBL" id="CP150484">
    <property type="protein sequence ID" value="WYW18807.1"/>
    <property type="molecule type" value="Genomic_DNA"/>
</dbReference>
<gene>
    <name evidence="1" type="ORF">LCL61_25010</name>
</gene>
<protein>
    <submittedName>
        <fullName evidence="1">Cytochrome P450</fullName>
    </submittedName>
</protein>
<evidence type="ECO:0000313" key="1">
    <source>
        <dbReference type="EMBL" id="WYW18807.1"/>
    </source>
</evidence>
<accession>A0ACD5BH86</accession>
<keyword evidence="2" id="KW-1185">Reference proteome</keyword>
<organism evidence="1 2">
    <name type="scientific">Amycolatopsis coloradensis</name>
    <dbReference type="NCBI Taxonomy" id="76021"/>
    <lineage>
        <taxon>Bacteria</taxon>
        <taxon>Bacillati</taxon>
        <taxon>Actinomycetota</taxon>
        <taxon>Actinomycetes</taxon>
        <taxon>Pseudonocardiales</taxon>
        <taxon>Pseudonocardiaceae</taxon>
        <taxon>Amycolatopsis</taxon>
    </lineage>
</organism>
<name>A0ACD5BH86_9PSEU</name>
<dbReference type="Proteomes" id="UP001456344">
    <property type="component" value="Chromosome"/>
</dbReference>